<accession>A0ABX0TLQ3</accession>
<organism evidence="5 6">
    <name type="scientific">Paenarthrobacter ilicis</name>
    <dbReference type="NCBI Taxonomy" id="43665"/>
    <lineage>
        <taxon>Bacteria</taxon>
        <taxon>Bacillati</taxon>
        <taxon>Actinomycetota</taxon>
        <taxon>Actinomycetes</taxon>
        <taxon>Micrococcales</taxon>
        <taxon>Micrococcaceae</taxon>
        <taxon>Paenarthrobacter</taxon>
    </lineage>
</organism>
<evidence type="ECO:0000256" key="1">
    <source>
        <dbReference type="ARBA" id="ARBA00023015"/>
    </source>
</evidence>
<comment type="caution">
    <text evidence="5">The sequence shown here is derived from an EMBL/GenBank/DDBJ whole genome shotgun (WGS) entry which is preliminary data.</text>
</comment>
<dbReference type="PROSITE" id="PS01124">
    <property type="entry name" value="HTH_ARAC_FAMILY_2"/>
    <property type="match status" value="1"/>
</dbReference>
<reference evidence="5 6" key="1">
    <citation type="submission" date="2020-03" db="EMBL/GenBank/DDBJ databases">
        <title>Genomic Encyclopedia of Type Strains, Phase III (KMG-III): the genomes of soil and plant-associated and newly described type strains.</title>
        <authorList>
            <person name="Whitman W."/>
        </authorList>
    </citation>
    <scope>NUCLEOTIDE SEQUENCE [LARGE SCALE GENOMIC DNA]</scope>
    <source>
        <strain evidence="5 6">CECT 4207</strain>
    </source>
</reference>
<gene>
    <name evidence="5" type="ORF">FHR86_003791</name>
</gene>
<dbReference type="InterPro" id="IPR018060">
    <property type="entry name" value="HTH_AraC"/>
</dbReference>
<dbReference type="SUPFAM" id="SSF46689">
    <property type="entry name" value="Homeodomain-like"/>
    <property type="match status" value="1"/>
</dbReference>
<dbReference type="Gene3D" id="1.10.10.60">
    <property type="entry name" value="Homeodomain-like"/>
    <property type="match status" value="1"/>
</dbReference>
<name>A0ABX0TLQ3_9MICC</name>
<keyword evidence="3" id="KW-0804">Transcription</keyword>
<dbReference type="RefSeq" id="WP_167269639.1">
    <property type="nucleotide sequence ID" value="NZ_JAAOZD010000013.1"/>
</dbReference>
<dbReference type="EMBL" id="JAAOZD010000013">
    <property type="protein sequence ID" value="NIJ03432.1"/>
    <property type="molecule type" value="Genomic_DNA"/>
</dbReference>
<evidence type="ECO:0000259" key="4">
    <source>
        <dbReference type="PROSITE" id="PS01124"/>
    </source>
</evidence>
<sequence>MSRKDSQNYAKRIDLSNLVGYKVFNFAFLDKSQKLGSDVIDGIRWEIESFESPVSTNVKAVLFNAFAAAHITTRPANLFWPRAEPSDQRRMIFYFVNRGAIELRGNADHISQTNEGIGVILPGKSPVYLDIKTDTEMIAFSFDTNEIMPLKVQADSFRISSKESPVIRSTYSFLAALLSSEESDDVITNLVLRDLTRDVAIALAKQSTTPETLENTAALARQIISFRFRSRTFGVLDLARELGKSRRSLERACRQAGFTVAGELRAVRTNHALRLLAAGDGRSIDTIAGESGFTTSTAMRRSFQHHYGTSPVKLREISSSQNGH</sequence>
<dbReference type="PANTHER" id="PTHR46796">
    <property type="entry name" value="HTH-TYPE TRANSCRIPTIONAL ACTIVATOR RHAS-RELATED"/>
    <property type="match status" value="1"/>
</dbReference>
<dbReference type="Proteomes" id="UP000802392">
    <property type="component" value="Unassembled WGS sequence"/>
</dbReference>
<keyword evidence="1" id="KW-0805">Transcription regulation</keyword>
<dbReference type="InterPro" id="IPR050204">
    <property type="entry name" value="AraC_XylS_family_regulators"/>
</dbReference>
<protein>
    <submittedName>
        <fullName evidence="5">AraC-like DNA-binding protein</fullName>
    </submittedName>
</protein>
<keyword evidence="2" id="KW-0238">DNA-binding</keyword>
<dbReference type="InterPro" id="IPR009057">
    <property type="entry name" value="Homeodomain-like_sf"/>
</dbReference>
<proteinExistence type="predicted"/>
<evidence type="ECO:0000256" key="2">
    <source>
        <dbReference type="ARBA" id="ARBA00023125"/>
    </source>
</evidence>
<evidence type="ECO:0000313" key="6">
    <source>
        <dbReference type="Proteomes" id="UP000802392"/>
    </source>
</evidence>
<keyword evidence="6" id="KW-1185">Reference proteome</keyword>
<evidence type="ECO:0000313" key="5">
    <source>
        <dbReference type="EMBL" id="NIJ03432.1"/>
    </source>
</evidence>
<feature type="domain" description="HTH araC/xylS-type" evidence="4">
    <location>
        <begin position="218"/>
        <end position="317"/>
    </location>
</feature>
<dbReference type="SMART" id="SM00342">
    <property type="entry name" value="HTH_ARAC"/>
    <property type="match status" value="1"/>
</dbReference>
<evidence type="ECO:0000256" key="3">
    <source>
        <dbReference type="ARBA" id="ARBA00023163"/>
    </source>
</evidence>
<dbReference type="Pfam" id="PF12833">
    <property type="entry name" value="HTH_18"/>
    <property type="match status" value="1"/>
</dbReference>